<evidence type="ECO:0000313" key="3">
    <source>
        <dbReference type="EMBL" id="CAG4908044.1"/>
    </source>
</evidence>
<keyword evidence="2" id="KW-1133">Transmembrane helix</keyword>
<comment type="caution">
    <text evidence="3">The sequence shown here is derived from an EMBL/GenBank/DDBJ whole genome shotgun (WGS) entry which is preliminary data.</text>
</comment>
<evidence type="ECO:0000313" key="4">
    <source>
        <dbReference type="Proteomes" id="UP000789704"/>
    </source>
</evidence>
<dbReference type="Proteomes" id="UP000789704">
    <property type="component" value="Unassembled WGS sequence"/>
</dbReference>
<sequence>MLYLKNTLGGLSRSLTGSALQTFTGPNRWWKLALYLVMFVLPGGSIAVMIFAWVDHRRAVRDRATVAPTGLLTSASDQPGKAGKPAGATPSSAHLCQARCDAPPCRAAAGKQARQTSDSRG</sequence>
<protein>
    <recommendedName>
        <fullName evidence="5">Multidrug ABC transporter ATPase</fullName>
    </recommendedName>
</protein>
<name>A0A9N8RYQ2_9BURK</name>
<organism evidence="3 4">
    <name type="scientific">Paraburkholderia saeva</name>
    <dbReference type="NCBI Taxonomy" id="2777537"/>
    <lineage>
        <taxon>Bacteria</taxon>
        <taxon>Pseudomonadati</taxon>
        <taxon>Pseudomonadota</taxon>
        <taxon>Betaproteobacteria</taxon>
        <taxon>Burkholderiales</taxon>
        <taxon>Burkholderiaceae</taxon>
        <taxon>Paraburkholderia</taxon>
    </lineage>
</organism>
<evidence type="ECO:0008006" key="5">
    <source>
        <dbReference type="Google" id="ProtNLM"/>
    </source>
</evidence>
<feature type="region of interest" description="Disordered" evidence="1">
    <location>
        <begin position="69"/>
        <end position="93"/>
    </location>
</feature>
<proteinExistence type="predicted"/>
<accession>A0A9N8RYQ2</accession>
<reference evidence="3" key="1">
    <citation type="submission" date="2021-04" db="EMBL/GenBank/DDBJ databases">
        <authorList>
            <person name="Vanwijnsberghe S."/>
        </authorList>
    </citation>
    <scope>NUCLEOTIDE SEQUENCE</scope>
    <source>
        <strain evidence="3">LMG 31841</strain>
    </source>
</reference>
<gene>
    <name evidence="3" type="ORF">LMG31841_03719</name>
</gene>
<keyword evidence="4" id="KW-1185">Reference proteome</keyword>
<feature type="transmembrane region" description="Helical" evidence="2">
    <location>
        <begin position="32"/>
        <end position="54"/>
    </location>
</feature>
<evidence type="ECO:0000256" key="2">
    <source>
        <dbReference type="SAM" id="Phobius"/>
    </source>
</evidence>
<dbReference type="AlphaFoldDB" id="A0A9N8RYQ2"/>
<keyword evidence="2" id="KW-0812">Transmembrane</keyword>
<evidence type="ECO:0000256" key="1">
    <source>
        <dbReference type="SAM" id="MobiDB-lite"/>
    </source>
</evidence>
<keyword evidence="2" id="KW-0472">Membrane</keyword>
<dbReference type="EMBL" id="CAJQZC010000007">
    <property type="protein sequence ID" value="CAG4908044.1"/>
    <property type="molecule type" value="Genomic_DNA"/>
</dbReference>
<dbReference type="RefSeq" id="WP_228879807.1">
    <property type="nucleotide sequence ID" value="NZ_CAJQYX010000012.1"/>
</dbReference>